<sequence>MSEIYSKARRVLIWLGPHDSTTIDALKFLQEELSQLENTTDQIRVEDKERRWEDVLYLMRQTWFSRRWAIQELAHAREGTVCCGHRDFDWQNVLVGVKSFYDNVGINWDILDPDIYSHDRDKLERLPAVRLIGAVNNIFKKQNTPDLYEREPIQGLEYLVSVLTDYDTSDPRDTINCFRNIAKEAYVLTEFRVPATHASLKPPELNYEHSLLEVYTGFIAWIYKATGCIDILCRRWALPERKGRGVPQEYPALTERGFNGEHAPALSQTACRYVLRHTSVNGYINANELLRGELPEMVRTYLKRVEEVILDRRFIEVEPDGISMGADKRHGLGPNKSQIGDLVCILYGCTVPCILRKHAHVPGSYQLVGECYIYGLMDGEAITCRSEEALDSDKMVFRIV</sequence>
<dbReference type="PANTHER" id="PTHR24148:SF64">
    <property type="entry name" value="HETEROKARYON INCOMPATIBILITY DOMAIN-CONTAINING PROTEIN"/>
    <property type="match status" value="1"/>
</dbReference>
<organism evidence="2 3">
    <name type="scientific">Cryoendolithus antarcticus</name>
    <dbReference type="NCBI Taxonomy" id="1507870"/>
    <lineage>
        <taxon>Eukaryota</taxon>
        <taxon>Fungi</taxon>
        <taxon>Dikarya</taxon>
        <taxon>Ascomycota</taxon>
        <taxon>Pezizomycotina</taxon>
        <taxon>Dothideomycetes</taxon>
        <taxon>Dothideomycetidae</taxon>
        <taxon>Cladosporiales</taxon>
        <taxon>Cladosporiaceae</taxon>
        <taxon>Cryoendolithus</taxon>
    </lineage>
</organism>
<dbReference type="PANTHER" id="PTHR24148">
    <property type="entry name" value="ANKYRIN REPEAT DOMAIN-CONTAINING PROTEIN 39 HOMOLOG-RELATED"/>
    <property type="match status" value="1"/>
</dbReference>
<dbReference type="Pfam" id="PF26639">
    <property type="entry name" value="Het-6_barrel"/>
    <property type="match status" value="1"/>
</dbReference>
<proteinExistence type="predicted"/>
<evidence type="ECO:0000313" key="3">
    <source>
        <dbReference type="Proteomes" id="UP000192596"/>
    </source>
</evidence>
<name>A0A1V8SGY6_9PEZI</name>
<feature type="domain" description="Heterokaryon incompatibility" evidence="1">
    <location>
        <begin position="1"/>
        <end position="72"/>
    </location>
</feature>
<dbReference type="EMBL" id="NAJO01000046">
    <property type="protein sequence ID" value="OQN98353.1"/>
    <property type="molecule type" value="Genomic_DNA"/>
</dbReference>
<dbReference type="InParanoid" id="A0A1V8SGY6"/>
<dbReference type="AlphaFoldDB" id="A0A1V8SGY6"/>
<dbReference type="Proteomes" id="UP000192596">
    <property type="component" value="Unassembled WGS sequence"/>
</dbReference>
<dbReference type="OrthoDB" id="3477286at2759"/>
<dbReference type="InterPro" id="IPR010730">
    <property type="entry name" value="HET"/>
</dbReference>
<gene>
    <name evidence="2" type="ORF">B0A48_15620</name>
</gene>
<dbReference type="InterPro" id="IPR052895">
    <property type="entry name" value="HetReg/Transcr_Mod"/>
</dbReference>
<comment type="caution">
    <text evidence="2">The sequence shown here is derived from an EMBL/GenBank/DDBJ whole genome shotgun (WGS) entry which is preliminary data.</text>
</comment>
<dbReference type="STRING" id="1507870.A0A1V8SGY6"/>
<evidence type="ECO:0000313" key="2">
    <source>
        <dbReference type="EMBL" id="OQN98353.1"/>
    </source>
</evidence>
<accession>A0A1V8SGY6</accession>
<reference evidence="3" key="1">
    <citation type="submission" date="2017-03" db="EMBL/GenBank/DDBJ databases">
        <title>Genomes of endolithic fungi from Antarctica.</title>
        <authorList>
            <person name="Coleine C."/>
            <person name="Masonjones S."/>
            <person name="Stajich J.E."/>
        </authorList>
    </citation>
    <scope>NUCLEOTIDE SEQUENCE [LARGE SCALE GENOMIC DNA]</scope>
    <source>
        <strain evidence="3">CCFEE 5527</strain>
    </source>
</reference>
<protein>
    <recommendedName>
        <fullName evidence="1">Heterokaryon incompatibility domain-containing protein</fullName>
    </recommendedName>
</protein>
<evidence type="ECO:0000259" key="1">
    <source>
        <dbReference type="Pfam" id="PF06985"/>
    </source>
</evidence>
<keyword evidence="3" id="KW-1185">Reference proteome</keyword>
<dbReference type="Pfam" id="PF06985">
    <property type="entry name" value="HET"/>
    <property type="match status" value="1"/>
</dbReference>